<dbReference type="EMBL" id="GG662767">
    <property type="protein sequence ID" value="EAR92097.1"/>
    <property type="molecule type" value="Genomic_DNA"/>
</dbReference>
<name>Q234A5_TETTS</name>
<sequence>MQNKKVNSLLLQVNLIFLYFQRHFQFDFNLSYQLFQINYTTDKNQQIDRQKD</sequence>
<dbReference type="RefSeq" id="XP_001012343.1">
    <property type="nucleotide sequence ID" value="XM_001012343.1"/>
</dbReference>
<protein>
    <submittedName>
        <fullName evidence="1">Uncharacterized protein</fullName>
    </submittedName>
</protein>
<evidence type="ECO:0000313" key="1">
    <source>
        <dbReference type="EMBL" id="EAR92097.1"/>
    </source>
</evidence>
<dbReference type="AlphaFoldDB" id="Q234A5"/>
<organism evidence="1 2">
    <name type="scientific">Tetrahymena thermophila (strain SB210)</name>
    <dbReference type="NCBI Taxonomy" id="312017"/>
    <lineage>
        <taxon>Eukaryota</taxon>
        <taxon>Sar</taxon>
        <taxon>Alveolata</taxon>
        <taxon>Ciliophora</taxon>
        <taxon>Intramacronucleata</taxon>
        <taxon>Oligohymenophorea</taxon>
        <taxon>Hymenostomatida</taxon>
        <taxon>Tetrahymenina</taxon>
        <taxon>Tetrahymenidae</taxon>
        <taxon>Tetrahymena</taxon>
    </lineage>
</organism>
<dbReference type="HOGENOM" id="CLU_3091561_0_0_1"/>
<accession>Q234A5</accession>
<evidence type="ECO:0000313" key="2">
    <source>
        <dbReference type="Proteomes" id="UP000009168"/>
    </source>
</evidence>
<proteinExistence type="predicted"/>
<dbReference type="Proteomes" id="UP000009168">
    <property type="component" value="Unassembled WGS sequence"/>
</dbReference>
<dbReference type="GeneID" id="7846594"/>
<keyword evidence="2" id="KW-1185">Reference proteome</keyword>
<dbReference type="InParanoid" id="Q234A5"/>
<dbReference type="KEGG" id="tet:TTHERM_00106990"/>
<gene>
    <name evidence="1" type="ORF">TTHERM_00106990</name>
</gene>
<reference evidence="2" key="1">
    <citation type="journal article" date="2006" name="PLoS Biol.">
        <title>Macronuclear genome sequence of the ciliate Tetrahymena thermophila, a model eukaryote.</title>
        <authorList>
            <person name="Eisen J.A."/>
            <person name="Coyne R.S."/>
            <person name="Wu M."/>
            <person name="Wu D."/>
            <person name="Thiagarajan M."/>
            <person name="Wortman J.R."/>
            <person name="Badger J.H."/>
            <person name="Ren Q."/>
            <person name="Amedeo P."/>
            <person name="Jones K.M."/>
            <person name="Tallon L.J."/>
            <person name="Delcher A.L."/>
            <person name="Salzberg S.L."/>
            <person name="Silva J.C."/>
            <person name="Haas B.J."/>
            <person name="Majoros W.H."/>
            <person name="Farzad M."/>
            <person name="Carlton J.M."/>
            <person name="Smith R.K. Jr."/>
            <person name="Garg J."/>
            <person name="Pearlman R.E."/>
            <person name="Karrer K.M."/>
            <person name="Sun L."/>
            <person name="Manning G."/>
            <person name="Elde N.C."/>
            <person name="Turkewitz A.P."/>
            <person name="Asai D.J."/>
            <person name="Wilkes D.E."/>
            <person name="Wang Y."/>
            <person name="Cai H."/>
            <person name="Collins K."/>
            <person name="Stewart B.A."/>
            <person name="Lee S.R."/>
            <person name="Wilamowska K."/>
            <person name="Weinberg Z."/>
            <person name="Ruzzo W.L."/>
            <person name="Wloga D."/>
            <person name="Gaertig J."/>
            <person name="Frankel J."/>
            <person name="Tsao C.-C."/>
            <person name="Gorovsky M.A."/>
            <person name="Keeling P.J."/>
            <person name="Waller R.F."/>
            <person name="Patron N.J."/>
            <person name="Cherry J.M."/>
            <person name="Stover N.A."/>
            <person name="Krieger C.J."/>
            <person name="del Toro C."/>
            <person name="Ryder H.F."/>
            <person name="Williamson S.C."/>
            <person name="Barbeau R.A."/>
            <person name="Hamilton E.P."/>
            <person name="Orias E."/>
        </authorList>
    </citation>
    <scope>NUCLEOTIDE SEQUENCE [LARGE SCALE GENOMIC DNA]</scope>
    <source>
        <strain evidence="2">SB210</strain>
    </source>
</reference>